<dbReference type="PROSITE" id="PS51682">
    <property type="entry name" value="SAM_OMT_I"/>
    <property type="match status" value="1"/>
</dbReference>
<sequence length="1051" mass="116331">MTLACHDTGQSHANSGCGTAPPPTRFNCLFYSRPCSLTTYTDLSASWHGCMLLSILRGDFLIRKTYWRASLPLRPLSLGRSSAHPWILQPVAMHLFVDRNTILATLMRGIGFCWLVGCVQAYSLKRAPPRPAYHAQPWPRQRGQPLRPLLLSFSQGGVWMSSNAHSYPRGTMGSGSSVTGIDSARAGYHRTFEAAGTPDIDPLVRSQVREKLLNKRRERFSKEKGEAVLEELSASRVLPVRVLVDVDLRQTLRLTRREKKARLFIPLESTASLSLFLDQIYQSFPVEGMPHNIVVRVRRKEGSGAVGEEDGEHGPGRDHADTDALHVTLKSDEDLARALAEAQKEGMSLQVYIRTDKSAAAAMVPTYLRDMPDPRASPSMQMVSFYRFFAPPLESEEALDLLAKKLRAVWEPFGALGRVYVASEGINAQMAVPATVFPHFARACASLEELAGVYLNKDREVDMGQYAQEPAFDALHIRIREQVVADGGLSAEREFDWGDCGRGMHPEEWHEKVDDSNVLVLDCRNEFESEVGRFVTAEPLNTSFFRESWDVLKTRLADVPKDKPILTYCTGGIRCIKVGAYLKQELGFQNVARLEGGIVSYARHLRGTQGAGQDTRSESEATVDASMAGVIPSSKFKGINYVFDNRLGERITEDVLSRCDQCGAPSDNYVNCANPNCHVRFLQCESCGQSHHGCCSRGCIQARQEMELQSPKGGYPAPAKSVYPPCVEEAFPLLPLSEGRRESKKRVWLQPGPFQNARLNRGFDAAMDDFMAAETGTLAESDLLQRLTRETESVFPGGAHMLSAHSQGRLLAALTKSIGARTALEIGTFTGYATLCLAEGVSMARGRGLGSEAARDSGRAALPKVMTCEIDSRAAKIAQKYIDEAISSKAIPGLGVADVQIYQEPAIELLQRLAALPPGKERPQFDVIFVDGDKKRYQEYYDFILEHNLLAGGGIMIVDNVLWKGLVPELARRLGKEGEDAVLPVEEFEGLGFTKRQIQLAKVLHDFNMHVRADMRTEQAFLPVRDGLLTIRWKGFERTTFGEAELARSAQ</sequence>
<feature type="region of interest" description="Disordered" evidence="5">
    <location>
        <begin position="302"/>
        <end position="321"/>
    </location>
</feature>
<dbReference type="Pfam" id="PF00581">
    <property type="entry name" value="Rhodanese"/>
    <property type="match status" value="1"/>
</dbReference>
<keyword evidence="3" id="KW-0949">S-adenosyl-L-methionine</keyword>
<evidence type="ECO:0000256" key="3">
    <source>
        <dbReference type="ARBA" id="ARBA00022691"/>
    </source>
</evidence>
<keyword evidence="2" id="KW-0808">Transferase</keyword>
<evidence type="ECO:0000256" key="2">
    <source>
        <dbReference type="ARBA" id="ARBA00022679"/>
    </source>
</evidence>
<evidence type="ECO:0000313" key="8">
    <source>
        <dbReference type="Proteomes" id="UP000019335"/>
    </source>
</evidence>
<dbReference type="Pfam" id="PF17773">
    <property type="entry name" value="UPF0176_N"/>
    <property type="match status" value="1"/>
</dbReference>
<comment type="similarity">
    <text evidence="4">Belongs to the class I-like SAM-binding methyltransferase superfamily. Cation-dependent O-methyltransferase family.</text>
</comment>
<dbReference type="SUPFAM" id="SSF53335">
    <property type="entry name" value="S-adenosyl-L-methionine-dependent methyltransferases"/>
    <property type="match status" value="1"/>
</dbReference>
<name>W7TFF7_9STRA</name>
<evidence type="ECO:0000313" key="7">
    <source>
        <dbReference type="EMBL" id="EWM25750.1"/>
    </source>
</evidence>
<evidence type="ECO:0000256" key="1">
    <source>
        <dbReference type="ARBA" id="ARBA00022603"/>
    </source>
</evidence>
<protein>
    <submittedName>
        <fullName evidence="7">Rhodanese domain protein</fullName>
    </submittedName>
</protein>
<dbReference type="InterPro" id="IPR036873">
    <property type="entry name" value="Rhodanese-like_dom_sf"/>
</dbReference>
<keyword evidence="1" id="KW-0489">Methyltransferase</keyword>
<reference evidence="7 8" key="1">
    <citation type="journal article" date="2014" name="Mol. Plant">
        <title>Chromosome Scale Genome Assembly and Transcriptome Profiling of Nannochloropsis gaditana in Nitrogen Depletion.</title>
        <authorList>
            <person name="Corteggiani Carpinelli E."/>
            <person name="Telatin A."/>
            <person name="Vitulo N."/>
            <person name="Forcato C."/>
            <person name="D'Angelo M."/>
            <person name="Schiavon R."/>
            <person name="Vezzi A."/>
            <person name="Giacometti G.M."/>
            <person name="Morosinotto T."/>
            <person name="Valle G."/>
        </authorList>
    </citation>
    <scope>NUCLEOTIDE SEQUENCE [LARGE SCALE GENOMIC DNA]</scope>
    <source>
        <strain evidence="7 8">B-31</strain>
    </source>
</reference>
<dbReference type="PANTHER" id="PTHR43846">
    <property type="entry name" value="UPF0176 PROTEIN YCEA"/>
    <property type="match status" value="1"/>
</dbReference>
<dbReference type="OrthoDB" id="25002at2759"/>
<dbReference type="Proteomes" id="UP000019335">
    <property type="component" value="Chromosome 10"/>
</dbReference>
<proteinExistence type="inferred from homology"/>
<dbReference type="Gene3D" id="3.30.70.100">
    <property type="match status" value="1"/>
</dbReference>
<dbReference type="Pfam" id="PF12368">
    <property type="entry name" value="Rhodanese_C"/>
    <property type="match status" value="1"/>
</dbReference>
<gene>
    <name evidence="7" type="ORF">Naga_100162g8</name>
</gene>
<dbReference type="PROSITE" id="PS50206">
    <property type="entry name" value="RHODANESE_3"/>
    <property type="match status" value="1"/>
</dbReference>
<dbReference type="GO" id="GO:0008171">
    <property type="term" value="F:O-methyltransferase activity"/>
    <property type="evidence" value="ECO:0007669"/>
    <property type="project" value="InterPro"/>
</dbReference>
<evidence type="ECO:0000259" key="6">
    <source>
        <dbReference type="PROSITE" id="PS50206"/>
    </source>
</evidence>
<dbReference type="InterPro" id="IPR029063">
    <property type="entry name" value="SAM-dependent_MTases_sf"/>
</dbReference>
<dbReference type="InterPro" id="IPR022111">
    <property type="entry name" value="Rhodanese_C"/>
</dbReference>
<dbReference type="InterPro" id="IPR002935">
    <property type="entry name" value="SAM_O-MeTrfase"/>
</dbReference>
<evidence type="ECO:0000256" key="5">
    <source>
        <dbReference type="SAM" id="MobiDB-lite"/>
    </source>
</evidence>
<feature type="compositionally biased region" description="Basic and acidic residues" evidence="5">
    <location>
        <begin position="312"/>
        <end position="321"/>
    </location>
</feature>
<accession>W7TFF7</accession>
<dbReference type="PANTHER" id="PTHR43846:SF1">
    <property type="entry name" value="TRNA URIDINE(34) HYDROXYLASE"/>
    <property type="match status" value="1"/>
</dbReference>
<dbReference type="InterPro" id="IPR040503">
    <property type="entry name" value="TRHO_N"/>
</dbReference>
<dbReference type="EMBL" id="AZIL01000834">
    <property type="protein sequence ID" value="EWM25750.1"/>
    <property type="molecule type" value="Genomic_DNA"/>
</dbReference>
<dbReference type="Gene3D" id="3.40.250.10">
    <property type="entry name" value="Rhodanese-like domain"/>
    <property type="match status" value="1"/>
</dbReference>
<evidence type="ECO:0000256" key="4">
    <source>
        <dbReference type="ARBA" id="ARBA00023453"/>
    </source>
</evidence>
<comment type="caution">
    <text evidence="7">The sequence shown here is derived from an EMBL/GenBank/DDBJ whole genome shotgun (WGS) entry which is preliminary data.</text>
</comment>
<dbReference type="AlphaFoldDB" id="W7TFF7"/>
<dbReference type="GO" id="GO:0032259">
    <property type="term" value="P:methylation"/>
    <property type="evidence" value="ECO:0007669"/>
    <property type="project" value="UniProtKB-KW"/>
</dbReference>
<organism evidence="7 8">
    <name type="scientific">Nannochloropsis gaditana</name>
    <dbReference type="NCBI Taxonomy" id="72520"/>
    <lineage>
        <taxon>Eukaryota</taxon>
        <taxon>Sar</taxon>
        <taxon>Stramenopiles</taxon>
        <taxon>Ochrophyta</taxon>
        <taxon>Eustigmatophyceae</taxon>
        <taxon>Eustigmatales</taxon>
        <taxon>Monodopsidaceae</taxon>
        <taxon>Nannochloropsis</taxon>
    </lineage>
</organism>
<dbReference type="SMART" id="SM00450">
    <property type="entry name" value="RHOD"/>
    <property type="match status" value="1"/>
</dbReference>
<dbReference type="Gene3D" id="3.40.50.150">
    <property type="entry name" value="Vaccinia Virus protein VP39"/>
    <property type="match status" value="1"/>
</dbReference>
<dbReference type="SUPFAM" id="SSF52821">
    <property type="entry name" value="Rhodanese/Cell cycle control phosphatase"/>
    <property type="match status" value="1"/>
</dbReference>
<keyword evidence="8" id="KW-1185">Reference proteome</keyword>
<dbReference type="Pfam" id="PF01596">
    <property type="entry name" value="Methyltransf_3"/>
    <property type="match status" value="1"/>
</dbReference>
<dbReference type="InterPro" id="IPR001763">
    <property type="entry name" value="Rhodanese-like_dom"/>
</dbReference>
<feature type="domain" description="Rhodanese" evidence="6">
    <location>
        <begin position="514"/>
        <end position="610"/>
    </location>
</feature>